<dbReference type="InterPro" id="IPR002138">
    <property type="entry name" value="Pept_C14_p10"/>
</dbReference>
<dbReference type="PROSITE" id="PS50207">
    <property type="entry name" value="CASPASE_P10"/>
    <property type="match status" value="1"/>
</dbReference>
<evidence type="ECO:0000259" key="8">
    <source>
        <dbReference type="PROSITE" id="PS50208"/>
    </source>
</evidence>
<dbReference type="PANTHER" id="PTHR48169:SF7">
    <property type="entry name" value="CASPASE 10"/>
    <property type="match status" value="1"/>
</dbReference>
<dbReference type="InterPro" id="IPR001875">
    <property type="entry name" value="DED_dom"/>
</dbReference>
<dbReference type="Pfam" id="PF00656">
    <property type="entry name" value="Peptidase_C14"/>
    <property type="match status" value="1"/>
</dbReference>
<dbReference type="Gene3D" id="1.10.533.10">
    <property type="entry name" value="Death Domain, Fas"/>
    <property type="match status" value="1"/>
</dbReference>
<evidence type="ECO:0000256" key="1">
    <source>
        <dbReference type="ARBA" id="ARBA00010134"/>
    </source>
</evidence>
<name>A0A913Z5A8_PATMI</name>
<reference evidence="9" key="1">
    <citation type="submission" date="2022-11" db="UniProtKB">
        <authorList>
            <consortium name="EnsemblMetazoa"/>
        </authorList>
    </citation>
    <scope>IDENTIFICATION</scope>
</reference>
<dbReference type="InterPro" id="IPR029030">
    <property type="entry name" value="Caspase-like_dom_sf"/>
</dbReference>
<dbReference type="InterPro" id="IPR015917">
    <property type="entry name" value="Pept_C14A"/>
</dbReference>
<feature type="compositionally biased region" description="Basic and acidic residues" evidence="5">
    <location>
        <begin position="303"/>
        <end position="321"/>
    </location>
</feature>
<evidence type="ECO:0000256" key="2">
    <source>
        <dbReference type="ARBA" id="ARBA00022703"/>
    </source>
</evidence>
<dbReference type="InterPro" id="IPR001309">
    <property type="entry name" value="Pept_C14_p20"/>
</dbReference>
<dbReference type="PROSITE" id="PS50208">
    <property type="entry name" value="CASPASE_P20"/>
    <property type="match status" value="1"/>
</dbReference>
<evidence type="ECO:0000256" key="4">
    <source>
        <dbReference type="RuleBase" id="RU003971"/>
    </source>
</evidence>
<dbReference type="RefSeq" id="XP_038046191.1">
    <property type="nucleotide sequence ID" value="XM_038190263.1"/>
</dbReference>
<evidence type="ECO:0000259" key="7">
    <source>
        <dbReference type="PROSITE" id="PS50207"/>
    </source>
</evidence>
<dbReference type="GO" id="GO:0042981">
    <property type="term" value="P:regulation of apoptotic process"/>
    <property type="evidence" value="ECO:0007669"/>
    <property type="project" value="InterPro"/>
</dbReference>
<dbReference type="SUPFAM" id="SSF52129">
    <property type="entry name" value="Caspase-like"/>
    <property type="match status" value="1"/>
</dbReference>
<dbReference type="GO" id="GO:0006508">
    <property type="term" value="P:proteolysis"/>
    <property type="evidence" value="ECO:0007669"/>
    <property type="project" value="InterPro"/>
</dbReference>
<keyword evidence="2" id="KW-0053">Apoptosis</keyword>
<feature type="domain" description="DED" evidence="6">
    <location>
        <begin position="9"/>
        <end position="91"/>
    </location>
</feature>
<dbReference type="SMART" id="SM00115">
    <property type="entry name" value="CASc"/>
    <property type="match status" value="1"/>
</dbReference>
<dbReference type="SUPFAM" id="SSF47986">
    <property type="entry name" value="DEATH domain"/>
    <property type="match status" value="1"/>
</dbReference>
<dbReference type="OMA" id="CFICIVS"/>
<sequence>MAFAGKPTAHTDLFLALSREMTSDNFQELKEVTKAKEFGNLKPGELEKIKNLAELFQRLEHKRIIEVGNYEKLKKILSKIDQDHLIEYIQKTESALREKGLSKKRDYEESAFTSAVAMETERPPPSKNNNNMRMTSQSSLDDAMPCGAPMDIVDVSRETDDRPRYPDGRGFVLFINNFVDTPRLRRIGCEKDSKNIEDLFDDELNYKFVKCEDLTKPKLAKVLEETKDKLRRGKFNKFILIICSHGEQIIVKKDNKKLTEERIMMVDDTSITEEDLTAPFMGDQLKEFEGKPKVFIIQACRSPRGDSSDDLTGDRQRRSYQDGEPGLPSLTRPVNADVLISYATTKGTKAWRNEEDGSWFIHQLCEISKQRYKEEHLMDLLVRVNNQVARMESTEDRSKQMPCQISTLTRHIWL</sequence>
<dbReference type="OrthoDB" id="10065813at2759"/>
<keyword evidence="10" id="KW-1185">Reference proteome</keyword>
<dbReference type="GO" id="GO:0006915">
    <property type="term" value="P:apoptotic process"/>
    <property type="evidence" value="ECO:0007669"/>
    <property type="project" value="UniProtKB-KW"/>
</dbReference>
<evidence type="ECO:0000313" key="10">
    <source>
        <dbReference type="Proteomes" id="UP000887568"/>
    </source>
</evidence>
<organism evidence="9 10">
    <name type="scientific">Patiria miniata</name>
    <name type="common">Bat star</name>
    <name type="synonym">Asterina miniata</name>
    <dbReference type="NCBI Taxonomy" id="46514"/>
    <lineage>
        <taxon>Eukaryota</taxon>
        <taxon>Metazoa</taxon>
        <taxon>Echinodermata</taxon>
        <taxon>Eleutherozoa</taxon>
        <taxon>Asterozoa</taxon>
        <taxon>Asteroidea</taxon>
        <taxon>Valvatacea</taxon>
        <taxon>Valvatida</taxon>
        <taxon>Asterinidae</taxon>
        <taxon>Patiria</taxon>
    </lineage>
</organism>
<feature type="region of interest" description="Disordered" evidence="5">
    <location>
        <begin position="302"/>
        <end position="332"/>
    </location>
</feature>
<evidence type="ECO:0000313" key="9">
    <source>
        <dbReference type="EnsemblMetazoa" id="XP_038046191.1"/>
    </source>
</evidence>
<dbReference type="GO" id="GO:0051604">
    <property type="term" value="P:protein maturation"/>
    <property type="evidence" value="ECO:0007669"/>
    <property type="project" value="UniProtKB-ARBA"/>
</dbReference>
<evidence type="ECO:0000256" key="3">
    <source>
        <dbReference type="ARBA" id="ARBA00022737"/>
    </source>
</evidence>
<dbReference type="Proteomes" id="UP000887568">
    <property type="component" value="Unplaced"/>
</dbReference>
<dbReference type="EnsemblMetazoa" id="XM_038190263.1">
    <property type="protein sequence ID" value="XP_038046191.1"/>
    <property type="gene ID" value="LOC119720553"/>
</dbReference>
<evidence type="ECO:0000256" key="5">
    <source>
        <dbReference type="SAM" id="MobiDB-lite"/>
    </source>
</evidence>
<dbReference type="AlphaFoldDB" id="A0A913Z5A8"/>
<keyword evidence="3" id="KW-0677">Repeat</keyword>
<dbReference type="InterPro" id="IPR011600">
    <property type="entry name" value="Pept_C14_caspase"/>
</dbReference>
<proteinExistence type="inferred from homology"/>
<dbReference type="PRINTS" id="PR00376">
    <property type="entry name" value="IL1BCENZYME"/>
</dbReference>
<comment type="similarity">
    <text evidence="1 4">Belongs to the peptidase C14A family.</text>
</comment>
<feature type="domain" description="Caspase family p20" evidence="8">
    <location>
        <begin position="168"/>
        <end position="304"/>
    </location>
</feature>
<accession>A0A913Z5A8</accession>
<dbReference type="InterPro" id="IPR011029">
    <property type="entry name" value="DEATH-like_dom_sf"/>
</dbReference>
<evidence type="ECO:0000259" key="6">
    <source>
        <dbReference type="PROSITE" id="PS50168"/>
    </source>
</evidence>
<dbReference type="GeneID" id="119720553"/>
<dbReference type="Gene3D" id="3.40.50.1460">
    <property type="match status" value="1"/>
</dbReference>
<dbReference type="PANTHER" id="PTHR48169">
    <property type="entry name" value="DED DOMAIN-CONTAINING PROTEIN"/>
    <property type="match status" value="1"/>
</dbReference>
<dbReference type="GO" id="GO:0004197">
    <property type="term" value="F:cysteine-type endopeptidase activity"/>
    <property type="evidence" value="ECO:0007669"/>
    <property type="project" value="InterPro"/>
</dbReference>
<dbReference type="GO" id="GO:0005737">
    <property type="term" value="C:cytoplasm"/>
    <property type="evidence" value="ECO:0007669"/>
    <property type="project" value="UniProtKB-ARBA"/>
</dbReference>
<protein>
    <submittedName>
        <fullName evidence="9">Uncharacterized protein</fullName>
    </submittedName>
</protein>
<feature type="domain" description="Caspase family p10" evidence="7">
    <location>
        <begin position="328"/>
        <end position="414"/>
    </location>
</feature>
<dbReference type="PROSITE" id="PS50168">
    <property type="entry name" value="DED"/>
    <property type="match status" value="1"/>
</dbReference>